<evidence type="ECO:0000256" key="1">
    <source>
        <dbReference type="SAM" id="SignalP"/>
    </source>
</evidence>
<accession>A0AA35UQ14</accession>
<feature type="signal peptide" evidence="1">
    <location>
        <begin position="1"/>
        <end position="19"/>
    </location>
</feature>
<sequence>MKRTTLLLTTALTSFGASGADKAIATFALTFRLDTSTYTDVVVIDQNDGDGEYSGYDAKSGRQVWAVKNGPMLCASVVDKPIYGVSYCFPYGKKFSAKAFVIHTLCDDGVVLDYCTGLPVTATVTRSKNATSAAQAMSEEEIESEEQKKILELRERLPWK</sequence>
<evidence type="ECO:0000313" key="3">
    <source>
        <dbReference type="Proteomes" id="UP001158598"/>
    </source>
</evidence>
<reference evidence="2" key="1">
    <citation type="submission" date="2023-03" db="EMBL/GenBank/DDBJ databases">
        <authorList>
            <person name="Pearce D."/>
        </authorList>
    </citation>
    <scope>NUCLEOTIDE SEQUENCE</scope>
    <source>
        <strain evidence="2">Mc</strain>
    </source>
</reference>
<dbReference type="RefSeq" id="WP_017365983.1">
    <property type="nucleotide sequence ID" value="NZ_OX458332.1"/>
</dbReference>
<proteinExistence type="predicted"/>
<dbReference type="EMBL" id="OX458332">
    <property type="protein sequence ID" value="CAI8783956.1"/>
    <property type="molecule type" value="Genomic_DNA"/>
</dbReference>
<organism evidence="2 3">
    <name type="scientific">Methylococcus capsulatus</name>
    <dbReference type="NCBI Taxonomy" id="414"/>
    <lineage>
        <taxon>Bacteria</taxon>
        <taxon>Pseudomonadati</taxon>
        <taxon>Pseudomonadota</taxon>
        <taxon>Gammaproteobacteria</taxon>
        <taxon>Methylococcales</taxon>
        <taxon>Methylococcaceae</taxon>
        <taxon>Methylococcus</taxon>
    </lineage>
</organism>
<evidence type="ECO:0000313" key="2">
    <source>
        <dbReference type="EMBL" id="CAI8783956.1"/>
    </source>
</evidence>
<protein>
    <recommendedName>
        <fullName evidence="4">Lipoprotein</fullName>
    </recommendedName>
</protein>
<keyword evidence="1" id="KW-0732">Signal</keyword>
<dbReference type="AlphaFoldDB" id="A0AA35UQ14"/>
<feature type="chain" id="PRO_5041315873" description="Lipoprotein" evidence="1">
    <location>
        <begin position="20"/>
        <end position="160"/>
    </location>
</feature>
<dbReference type="Proteomes" id="UP001158598">
    <property type="component" value="Chromosome"/>
</dbReference>
<name>A0AA35UQ14_METCP</name>
<evidence type="ECO:0008006" key="4">
    <source>
        <dbReference type="Google" id="ProtNLM"/>
    </source>
</evidence>
<gene>
    <name evidence="2" type="ORF">MCNOR_1257</name>
</gene>